<dbReference type="EMBL" id="CAMXCT020001180">
    <property type="protein sequence ID" value="CAL1140945.1"/>
    <property type="molecule type" value="Genomic_DNA"/>
</dbReference>
<evidence type="ECO:0000313" key="3">
    <source>
        <dbReference type="EMBL" id="CAI3987570.1"/>
    </source>
</evidence>
<evidence type="ECO:0000313" key="4">
    <source>
        <dbReference type="EMBL" id="CAL1140945.1"/>
    </source>
</evidence>
<dbReference type="Proteomes" id="UP001152797">
    <property type="component" value="Unassembled WGS sequence"/>
</dbReference>
<evidence type="ECO:0000313" key="5">
    <source>
        <dbReference type="EMBL" id="CAL4774882.1"/>
    </source>
</evidence>
<protein>
    <submittedName>
        <fullName evidence="5">Pentatricopeptide repeat-containing protein At5g02860</fullName>
    </submittedName>
</protein>
<dbReference type="OrthoDB" id="441022at2759"/>
<evidence type="ECO:0000256" key="2">
    <source>
        <dbReference type="PROSITE-ProRule" id="PRU00708"/>
    </source>
</evidence>
<organism evidence="3">
    <name type="scientific">Cladocopium goreaui</name>
    <dbReference type="NCBI Taxonomy" id="2562237"/>
    <lineage>
        <taxon>Eukaryota</taxon>
        <taxon>Sar</taxon>
        <taxon>Alveolata</taxon>
        <taxon>Dinophyceae</taxon>
        <taxon>Suessiales</taxon>
        <taxon>Symbiodiniaceae</taxon>
        <taxon>Cladocopium</taxon>
    </lineage>
</organism>
<comment type="caution">
    <text evidence="3">The sequence shown here is derived from an EMBL/GenBank/DDBJ whole genome shotgun (WGS) entry which is preliminary data.</text>
</comment>
<evidence type="ECO:0000256" key="1">
    <source>
        <dbReference type="ARBA" id="ARBA00022737"/>
    </source>
</evidence>
<dbReference type="EMBL" id="CAMXCT030001180">
    <property type="protein sequence ID" value="CAL4774882.1"/>
    <property type="molecule type" value="Genomic_DNA"/>
</dbReference>
<reference evidence="4" key="2">
    <citation type="submission" date="2024-04" db="EMBL/GenBank/DDBJ databases">
        <authorList>
            <person name="Chen Y."/>
            <person name="Shah S."/>
            <person name="Dougan E. K."/>
            <person name="Thang M."/>
            <person name="Chan C."/>
        </authorList>
    </citation>
    <scope>NUCLEOTIDE SEQUENCE [LARGE SCALE GENOMIC DNA]</scope>
</reference>
<dbReference type="NCBIfam" id="TIGR00756">
    <property type="entry name" value="PPR"/>
    <property type="match status" value="2"/>
</dbReference>
<reference evidence="3" key="1">
    <citation type="submission" date="2022-10" db="EMBL/GenBank/DDBJ databases">
        <authorList>
            <person name="Chen Y."/>
            <person name="Dougan E. K."/>
            <person name="Chan C."/>
            <person name="Rhodes N."/>
            <person name="Thang M."/>
        </authorList>
    </citation>
    <scope>NUCLEOTIDE SEQUENCE</scope>
</reference>
<dbReference type="Pfam" id="PF01535">
    <property type="entry name" value="PPR"/>
    <property type="match status" value="1"/>
</dbReference>
<dbReference type="PANTHER" id="PTHR47447">
    <property type="entry name" value="OS03G0856100 PROTEIN"/>
    <property type="match status" value="1"/>
</dbReference>
<accession>A0A9P1C9J8</accession>
<dbReference type="Pfam" id="PF13041">
    <property type="entry name" value="PPR_2"/>
    <property type="match status" value="1"/>
</dbReference>
<dbReference type="Gene3D" id="1.25.40.10">
    <property type="entry name" value="Tetratricopeptide repeat domain"/>
    <property type="match status" value="3"/>
</dbReference>
<dbReference type="PROSITE" id="PS51375">
    <property type="entry name" value="PPR"/>
    <property type="match status" value="1"/>
</dbReference>
<name>A0A9P1C9J8_9DINO</name>
<keyword evidence="6" id="KW-1185">Reference proteome</keyword>
<dbReference type="EMBL" id="CAMXCT010001180">
    <property type="protein sequence ID" value="CAI3987570.1"/>
    <property type="molecule type" value="Genomic_DNA"/>
</dbReference>
<dbReference type="PANTHER" id="PTHR47447:SF17">
    <property type="entry name" value="OS12G0638900 PROTEIN"/>
    <property type="match status" value="1"/>
</dbReference>
<feature type="repeat" description="PPR" evidence="2">
    <location>
        <begin position="209"/>
        <end position="243"/>
    </location>
</feature>
<evidence type="ECO:0000313" key="6">
    <source>
        <dbReference type="Proteomes" id="UP001152797"/>
    </source>
</evidence>
<dbReference type="InterPro" id="IPR011990">
    <property type="entry name" value="TPR-like_helical_dom_sf"/>
</dbReference>
<dbReference type="AlphaFoldDB" id="A0A9P1C9J8"/>
<sequence length="499" mass="55628">MALRGRLRGRLHGHLRSLRVAAWQRSLDALSHGKDLVEHTRALQSMGKAKRWDLSLALLQHLQDDLVQVDGVFCTSLINSCRRGTAWTVALQLLAQLEATSLGVRVSVHHYGAVASTLETARRWQEALQLIGSCRDPNQEFLGAIISACEKSSRWEACMYLLNSMAAQHGVTPDVIAFNAAMVSCGRGLRWRDALELTRQLRCSHLAPSVVTYSSVMSALERSRQWELTISLFEEMQKCQVHADAITWNSLVSACESGEQWGRALYFLSCAEMEVSSTNNGWRQGLKPGFNSLISACAKAGRWEMALHLLTDSDSDGLDLICYNSVLLHLHASKWRLALGLQERAKSMELPDDPTQDLTMNRALSMAFQNAGSYPHFSICILSSLQLLWRQLRPPRFRAPRGGEFFVEAAMAASRLRGLALLGSPVGPALERILETSGLQSLERQTRVRPRREVSWRLSERALEVLSSVGAGFLRTALDQTQLRWRKWGGEHMAGAGWG</sequence>
<proteinExistence type="predicted"/>
<gene>
    <name evidence="3" type="ORF">C1SCF055_LOCUS14829</name>
</gene>
<keyword evidence="1" id="KW-0677">Repeat</keyword>
<dbReference type="InterPro" id="IPR002885">
    <property type="entry name" value="PPR_rpt"/>
</dbReference>